<gene>
    <name evidence="8" type="primary">rhaR_7</name>
    <name evidence="8" type="ORF">PAECIP111802_00311</name>
</gene>
<dbReference type="Pfam" id="PF00072">
    <property type="entry name" value="Response_reg"/>
    <property type="match status" value="1"/>
</dbReference>
<keyword evidence="1" id="KW-0805">Transcription regulation</keyword>
<keyword evidence="9" id="KW-1185">Reference proteome</keyword>
<dbReference type="SMART" id="SM00448">
    <property type="entry name" value="REC"/>
    <property type="match status" value="1"/>
</dbReference>
<keyword evidence="2" id="KW-0238">DNA-binding</keyword>
<evidence type="ECO:0000259" key="7">
    <source>
        <dbReference type="PROSITE" id="PS50110"/>
    </source>
</evidence>
<dbReference type="RefSeq" id="WP_218096683.1">
    <property type="nucleotide sequence ID" value="NZ_CAJVCE010000001.1"/>
</dbReference>
<dbReference type="CDD" id="cd17536">
    <property type="entry name" value="REC_YesN-like"/>
    <property type="match status" value="1"/>
</dbReference>
<feature type="modified residue" description="4-aspartylphosphate" evidence="4">
    <location>
        <position position="57"/>
    </location>
</feature>
<protein>
    <submittedName>
        <fullName evidence="8">HTH-type transcriptional activator RhaR</fullName>
    </submittedName>
</protein>
<evidence type="ECO:0000256" key="3">
    <source>
        <dbReference type="ARBA" id="ARBA00023163"/>
    </source>
</evidence>
<reference evidence="8 9" key="1">
    <citation type="submission" date="2021-06" db="EMBL/GenBank/DDBJ databases">
        <authorList>
            <person name="Criscuolo A."/>
        </authorList>
    </citation>
    <scope>NUCLEOTIDE SEQUENCE [LARGE SCALE GENOMIC DNA]</scope>
    <source>
        <strain evidence="9">CIP 111802</strain>
    </source>
</reference>
<evidence type="ECO:0000259" key="6">
    <source>
        <dbReference type="PROSITE" id="PS01124"/>
    </source>
</evidence>
<proteinExistence type="predicted"/>
<dbReference type="InterPro" id="IPR001789">
    <property type="entry name" value="Sig_transdc_resp-reg_receiver"/>
</dbReference>
<evidence type="ECO:0000256" key="1">
    <source>
        <dbReference type="ARBA" id="ARBA00023015"/>
    </source>
</evidence>
<dbReference type="InterPro" id="IPR018060">
    <property type="entry name" value="HTH_AraC"/>
</dbReference>
<dbReference type="SMART" id="SM00342">
    <property type="entry name" value="HTH_ARAC"/>
    <property type="match status" value="1"/>
</dbReference>
<dbReference type="PROSITE" id="PS00041">
    <property type="entry name" value="HTH_ARAC_FAMILY_1"/>
    <property type="match status" value="1"/>
</dbReference>
<comment type="caution">
    <text evidence="8">The sequence shown here is derived from an EMBL/GenBank/DDBJ whole genome shotgun (WGS) entry which is preliminary data.</text>
</comment>
<evidence type="ECO:0000256" key="5">
    <source>
        <dbReference type="SAM" id="Coils"/>
    </source>
</evidence>
<evidence type="ECO:0000313" key="8">
    <source>
        <dbReference type="EMBL" id="CAG7616644.1"/>
    </source>
</evidence>
<feature type="domain" description="Response regulatory" evidence="7">
    <location>
        <begin position="5"/>
        <end position="122"/>
    </location>
</feature>
<evidence type="ECO:0000256" key="4">
    <source>
        <dbReference type="PROSITE-ProRule" id="PRU00169"/>
    </source>
</evidence>
<feature type="domain" description="HTH araC/xylS-type" evidence="6">
    <location>
        <begin position="425"/>
        <end position="523"/>
    </location>
</feature>
<dbReference type="PANTHER" id="PTHR43280">
    <property type="entry name" value="ARAC-FAMILY TRANSCRIPTIONAL REGULATOR"/>
    <property type="match status" value="1"/>
</dbReference>
<keyword evidence="3" id="KW-0804">Transcription</keyword>
<dbReference type="PANTHER" id="PTHR43280:SF2">
    <property type="entry name" value="HTH-TYPE TRANSCRIPTIONAL REGULATOR EXSA"/>
    <property type="match status" value="1"/>
</dbReference>
<dbReference type="Pfam" id="PF12833">
    <property type="entry name" value="HTH_18"/>
    <property type="match status" value="1"/>
</dbReference>
<dbReference type="PROSITE" id="PS01124">
    <property type="entry name" value="HTH_ARAC_FAMILY_2"/>
    <property type="match status" value="1"/>
</dbReference>
<keyword evidence="5" id="KW-0175">Coiled coil</keyword>
<feature type="coiled-coil region" evidence="5">
    <location>
        <begin position="105"/>
        <end position="132"/>
    </location>
</feature>
<evidence type="ECO:0000313" key="9">
    <source>
        <dbReference type="Proteomes" id="UP000730618"/>
    </source>
</evidence>
<keyword evidence="4" id="KW-0597">Phosphoprotein</keyword>
<dbReference type="EMBL" id="CAJVCE010000001">
    <property type="protein sequence ID" value="CAG7616644.1"/>
    <property type="molecule type" value="Genomic_DNA"/>
</dbReference>
<dbReference type="PROSITE" id="PS50110">
    <property type="entry name" value="RESPONSE_REGULATORY"/>
    <property type="match status" value="1"/>
</dbReference>
<accession>A0ABM8VAI5</accession>
<name>A0ABM8VAI5_9BACL</name>
<evidence type="ECO:0000256" key="2">
    <source>
        <dbReference type="ARBA" id="ARBA00023125"/>
    </source>
</evidence>
<sequence>MDRIKVIIVDDEVLAIRHIKQMIDWEALGFEVVAESTFPEKALELVLRHQPHIAFVDIRMPVLDGLAFSRQALEIARELKIVLLTAYKEFEYAKEAVKIGVYDYLVKHELKADQLEKEMLKIKSDLEREQKRDLWVRRQLFVDLLSGRDLPSDQIALLKSAERPYRYEFIMVQRDQPFPVLTLPSEQSPPASPLPSPVPPNMESDSYYVLETLPIRDGRWGVVLGAAVRLQSERQRMDRLLAVAGAMRRYCKEQHGTNVTLAASRSFEELNKLASAYRETERAIQASVFLRSSTLLMPEDVDSDAKEPPLQMVPAAEVAAVAETLATGDADGLRTAIIAAFESATKRRRPERLRAVCDELTETLERYRKSRSLQRFDLWVAEEGRSDPSRWHHVDSIRDWFIGVFMETLREAENAANAGYSRKIRHTLEYMHAHYAEELTAEYLAERVGVSGDRLRHLFKEETGFTILEYMTRIRIGHAKQLLETGNYKIYEIALKTGYKSSQYFSQVFRKMTGVNPLEYAEGKGAGSVDQD</sequence>
<dbReference type="InterPro" id="IPR018062">
    <property type="entry name" value="HTH_AraC-typ_CS"/>
</dbReference>
<organism evidence="8 9">
    <name type="scientific">Paenibacillus allorhizosphaerae</name>
    <dbReference type="NCBI Taxonomy" id="2849866"/>
    <lineage>
        <taxon>Bacteria</taxon>
        <taxon>Bacillati</taxon>
        <taxon>Bacillota</taxon>
        <taxon>Bacilli</taxon>
        <taxon>Bacillales</taxon>
        <taxon>Paenibacillaceae</taxon>
        <taxon>Paenibacillus</taxon>
    </lineage>
</organism>
<dbReference type="Proteomes" id="UP000730618">
    <property type="component" value="Unassembled WGS sequence"/>
</dbReference>